<evidence type="ECO:0000313" key="2">
    <source>
        <dbReference type="Proteomes" id="UP000032534"/>
    </source>
</evidence>
<organism evidence="1 2">
    <name type="scientific">Paenibacillus terrae</name>
    <dbReference type="NCBI Taxonomy" id="159743"/>
    <lineage>
        <taxon>Bacteria</taxon>
        <taxon>Bacillati</taxon>
        <taxon>Bacillota</taxon>
        <taxon>Bacilli</taxon>
        <taxon>Bacillales</taxon>
        <taxon>Paenibacillaceae</taxon>
        <taxon>Paenibacillus</taxon>
    </lineage>
</organism>
<dbReference type="PATRIC" id="fig|159743.3.peg.3905"/>
<accession>A0A0D7X2S9</accession>
<comment type="caution">
    <text evidence="1">The sequence shown here is derived from an EMBL/GenBank/DDBJ whole genome shotgun (WGS) entry which is preliminary data.</text>
</comment>
<dbReference type="OrthoDB" id="2678891at2"/>
<dbReference type="AlphaFoldDB" id="A0A0D7X2S9"/>
<dbReference type="EMBL" id="JTHP01000037">
    <property type="protein sequence ID" value="KJD44332.1"/>
    <property type="molecule type" value="Genomic_DNA"/>
</dbReference>
<name>A0A0D7X2S9_9BACL</name>
<sequence>MELENKVRRYYQLKQKQKEIEGELTDLRNDITAHCAQQGVADWEIGSYRVKVVQQHRKEYDHTKLYDSLPDPQLWRLFSKPDTSKIASLLKLKVIAEEQLKDAVSLKTVTLLQVDKK</sequence>
<dbReference type="RefSeq" id="WP_044647347.1">
    <property type="nucleotide sequence ID" value="NZ_JTHP01000037.1"/>
</dbReference>
<evidence type="ECO:0000313" key="1">
    <source>
        <dbReference type="EMBL" id="KJD44332.1"/>
    </source>
</evidence>
<gene>
    <name evidence="1" type="ORF">QD47_17560</name>
</gene>
<reference evidence="1 2" key="1">
    <citation type="submission" date="2014-11" db="EMBL/GenBank/DDBJ databases">
        <title>Draft Genome Sequences of Paenibacillus polymyxa NRRL B-30509 and Paenibacillus terrae NRRL B-30644, Strains from a Poultry Environment that Produce Tridecaptin A and Paenicidins.</title>
        <authorList>
            <person name="van Belkum M.J."/>
            <person name="Lohans C.T."/>
            <person name="Vederas J.C."/>
        </authorList>
    </citation>
    <scope>NUCLEOTIDE SEQUENCE [LARGE SCALE GENOMIC DNA]</scope>
    <source>
        <strain evidence="1 2">NRRL B-30644</strain>
    </source>
</reference>
<keyword evidence="2" id="KW-1185">Reference proteome</keyword>
<proteinExistence type="predicted"/>
<dbReference type="Proteomes" id="UP000032534">
    <property type="component" value="Unassembled WGS sequence"/>
</dbReference>
<protein>
    <submittedName>
        <fullName evidence="1">Uncharacterized protein</fullName>
    </submittedName>
</protein>